<dbReference type="HOGENOM" id="CLU_1069851_0_0_1"/>
<reference evidence="3" key="2">
    <citation type="submission" date="2015-01" db="EMBL/GenBank/DDBJ databases">
        <title>Evolutionary Origins and Diversification of the Mycorrhizal Mutualists.</title>
        <authorList>
            <consortium name="DOE Joint Genome Institute"/>
            <consortium name="Mycorrhizal Genomics Consortium"/>
            <person name="Kohler A."/>
            <person name="Kuo A."/>
            <person name="Nagy L.G."/>
            <person name="Floudas D."/>
            <person name="Copeland A."/>
            <person name="Barry K.W."/>
            <person name="Cichocki N."/>
            <person name="Veneault-Fourrey C."/>
            <person name="LaButti K."/>
            <person name="Lindquist E.A."/>
            <person name="Lipzen A."/>
            <person name="Lundell T."/>
            <person name="Morin E."/>
            <person name="Murat C."/>
            <person name="Riley R."/>
            <person name="Ohm R."/>
            <person name="Sun H."/>
            <person name="Tunlid A."/>
            <person name="Henrissat B."/>
            <person name="Grigoriev I.V."/>
            <person name="Hibbett D.S."/>
            <person name="Martin F."/>
        </authorList>
    </citation>
    <scope>NUCLEOTIDE SEQUENCE [LARGE SCALE GENOMIC DNA]</scope>
    <source>
        <strain evidence="3">LaAM-08-1</strain>
    </source>
</reference>
<sequence>MTADKKASLRGTKQAEGDKPSDVVTETNTASKNPDRDEDENDAASKPSHKRTLSEANDPDQKIAAKSPSALPPKKKAKSDAPTSTPSAPDSENQPESPSSDLGGSDTPSSLLALTPHGPNVFYACGDTLICLFDSGENQGDAFWPKSKIIHTYNALAENEDFDRMACVAISCDPEDLETPEAKLLKPDFEADDNWWFEVTLTRHLPADARKKLRVELESGFCDDSGVYGGESLGEWWITDISAAEGESEKAITTMISEMF</sequence>
<dbReference type="Proteomes" id="UP000054477">
    <property type="component" value="Unassembled WGS sequence"/>
</dbReference>
<accession>A0A0C9XN50</accession>
<feature type="compositionally biased region" description="Basic and acidic residues" evidence="1">
    <location>
        <begin position="1"/>
        <end position="21"/>
    </location>
</feature>
<evidence type="ECO:0000313" key="3">
    <source>
        <dbReference type="Proteomes" id="UP000054477"/>
    </source>
</evidence>
<evidence type="ECO:0000313" key="2">
    <source>
        <dbReference type="EMBL" id="KIJ97452.1"/>
    </source>
</evidence>
<dbReference type="EMBL" id="KN838692">
    <property type="protein sequence ID" value="KIJ97452.1"/>
    <property type="molecule type" value="Genomic_DNA"/>
</dbReference>
<feature type="region of interest" description="Disordered" evidence="1">
    <location>
        <begin position="1"/>
        <end position="112"/>
    </location>
</feature>
<gene>
    <name evidence="2" type="ORF">K443DRAFT_105614</name>
</gene>
<proteinExistence type="predicted"/>
<evidence type="ECO:0000256" key="1">
    <source>
        <dbReference type="SAM" id="MobiDB-lite"/>
    </source>
</evidence>
<dbReference type="OrthoDB" id="3326782at2759"/>
<keyword evidence="3" id="KW-1185">Reference proteome</keyword>
<name>A0A0C9XN50_9AGAR</name>
<organism evidence="2 3">
    <name type="scientific">Laccaria amethystina LaAM-08-1</name>
    <dbReference type="NCBI Taxonomy" id="1095629"/>
    <lineage>
        <taxon>Eukaryota</taxon>
        <taxon>Fungi</taxon>
        <taxon>Dikarya</taxon>
        <taxon>Basidiomycota</taxon>
        <taxon>Agaricomycotina</taxon>
        <taxon>Agaricomycetes</taxon>
        <taxon>Agaricomycetidae</taxon>
        <taxon>Agaricales</taxon>
        <taxon>Agaricineae</taxon>
        <taxon>Hydnangiaceae</taxon>
        <taxon>Laccaria</taxon>
    </lineage>
</organism>
<dbReference type="AlphaFoldDB" id="A0A0C9XN50"/>
<protein>
    <submittedName>
        <fullName evidence="2">Uncharacterized protein</fullName>
    </submittedName>
</protein>
<reference evidence="2 3" key="1">
    <citation type="submission" date="2014-04" db="EMBL/GenBank/DDBJ databases">
        <authorList>
            <consortium name="DOE Joint Genome Institute"/>
            <person name="Kuo A."/>
            <person name="Kohler A."/>
            <person name="Nagy L.G."/>
            <person name="Floudas D."/>
            <person name="Copeland A."/>
            <person name="Barry K.W."/>
            <person name="Cichocki N."/>
            <person name="Veneault-Fourrey C."/>
            <person name="LaButti K."/>
            <person name="Lindquist E.A."/>
            <person name="Lipzen A."/>
            <person name="Lundell T."/>
            <person name="Morin E."/>
            <person name="Murat C."/>
            <person name="Sun H."/>
            <person name="Tunlid A."/>
            <person name="Henrissat B."/>
            <person name="Grigoriev I.V."/>
            <person name="Hibbett D.S."/>
            <person name="Martin F."/>
            <person name="Nordberg H.P."/>
            <person name="Cantor M.N."/>
            <person name="Hua S.X."/>
        </authorList>
    </citation>
    <scope>NUCLEOTIDE SEQUENCE [LARGE SCALE GENOMIC DNA]</scope>
    <source>
        <strain evidence="2 3">LaAM-08-1</strain>
    </source>
</reference>
<feature type="compositionally biased region" description="Polar residues" evidence="1">
    <location>
        <begin position="85"/>
        <end position="112"/>
    </location>
</feature>